<dbReference type="SUPFAM" id="SSF55811">
    <property type="entry name" value="Nudix"/>
    <property type="match status" value="1"/>
</dbReference>
<dbReference type="PROSITE" id="PS51462">
    <property type="entry name" value="NUDIX"/>
    <property type="match status" value="1"/>
</dbReference>
<dbReference type="InterPro" id="IPR020084">
    <property type="entry name" value="NUDIX_hydrolase_CS"/>
</dbReference>
<comment type="caution">
    <text evidence="8">The sequence shown here is derived from an EMBL/GenBank/DDBJ whole genome shotgun (WGS) entry which is preliminary data.</text>
</comment>
<evidence type="ECO:0000313" key="8">
    <source>
        <dbReference type="EMBL" id="PKY90492.1"/>
    </source>
</evidence>
<evidence type="ECO:0000256" key="2">
    <source>
        <dbReference type="ARBA" id="ARBA00018911"/>
    </source>
</evidence>
<dbReference type="InterPro" id="IPR051325">
    <property type="entry name" value="Nudix_hydrolase_domain"/>
</dbReference>
<sequence>MQLQEKSCGAVVYYTDHGENHYLLICHRNGGHWAFAKGHVEAGETEIETAQREIQEETGLNVTIDPRFRTSVSYSPSPGVQKEVVYFVALSDQLTVTQQIEEVTNVLWLPYSLALERLTYENDRDILMQAKQYLLTKEGE</sequence>
<dbReference type="Pfam" id="PF00293">
    <property type="entry name" value="NUDIX"/>
    <property type="match status" value="1"/>
</dbReference>
<evidence type="ECO:0000256" key="5">
    <source>
        <dbReference type="ARBA" id="ARBA00032644"/>
    </source>
</evidence>
<dbReference type="CDD" id="cd03428">
    <property type="entry name" value="NUDIX_Ap4A_Nudt2"/>
    <property type="match status" value="1"/>
</dbReference>
<proteinExistence type="inferred from homology"/>
<gene>
    <name evidence="8" type="ORF">CYJ57_01115</name>
</gene>
<evidence type="ECO:0000256" key="4">
    <source>
        <dbReference type="ARBA" id="ARBA00022801"/>
    </source>
</evidence>
<dbReference type="EMBL" id="PKHE01000002">
    <property type="protein sequence ID" value="PKY90492.1"/>
    <property type="molecule type" value="Genomic_DNA"/>
</dbReference>
<reference evidence="8 9" key="1">
    <citation type="submission" date="2017-12" db="EMBL/GenBank/DDBJ databases">
        <title>Phylogenetic diversity of female urinary microbiome.</title>
        <authorList>
            <person name="Thomas-White K."/>
            <person name="Wolfe A.J."/>
        </authorList>
    </citation>
    <scope>NUCLEOTIDE SEQUENCE [LARGE SCALE GENOMIC DNA]</scope>
    <source>
        <strain evidence="8 9">UMB0898</strain>
    </source>
</reference>
<keyword evidence="4 6" id="KW-0378">Hydrolase</keyword>
<evidence type="ECO:0000256" key="6">
    <source>
        <dbReference type="RuleBase" id="RU003476"/>
    </source>
</evidence>
<dbReference type="PANTHER" id="PTHR21340">
    <property type="entry name" value="DIADENOSINE 5,5-P1,P4-TETRAPHOSPHATE PYROPHOSPHOHYDROLASE MUTT"/>
    <property type="match status" value="1"/>
</dbReference>
<accession>A0A2I1K4L5</accession>
<dbReference type="PRINTS" id="PR00502">
    <property type="entry name" value="NUDIXFAMILY"/>
</dbReference>
<dbReference type="Gene3D" id="3.90.79.10">
    <property type="entry name" value="Nucleoside Triphosphate Pyrophosphohydrolase"/>
    <property type="match status" value="1"/>
</dbReference>
<dbReference type="InterPro" id="IPR015797">
    <property type="entry name" value="NUDIX_hydrolase-like_dom_sf"/>
</dbReference>
<name>A0A2I1K4L5_9LACT</name>
<dbReference type="GO" id="GO:0006754">
    <property type="term" value="P:ATP biosynthetic process"/>
    <property type="evidence" value="ECO:0007669"/>
    <property type="project" value="TreeGrafter"/>
</dbReference>
<protein>
    <recommendedName>
        <fullName evidence="2">Bis(5'-nucleosyl)-tetraphosphatase [asymmetrical]</fullName>
    </recommendedName>
    <alternativeName>
        <fullName evidence="5">Diadenosine 5',5'''-P1,P4-tetraphosphate asymmetrical hydrolase</fullName>
    </alternativeName>
</protein>
<dbReference type="GO" id="GO:0004081">
    <property type="term" value="F:bis(5'-nucleosyl)-tetraphosphatase (asymmetrical) activity"/>
    <property type="evidence" value="ECO:0007669"/>
    <property type="project" value="TreeGrafter"/>
</dbReference>
<dbReference type="InterPro" id="IPR003565">
    <property type="entry name" value="Tetra_PHTase"/>
</dbReference>
<dbReference type="PANTHER" id="PTHR21340:SF0">
    <property type="entry name" value="BIS(5'-NUCLEOSYL)-TETRAPHOSPHATASE [ASYMMETRICAL]"/>
    <property type="match status" value="1"/>
</dbReference>
<feature type="domain" description="Nudix hydrolase" evidence="7">
    <location>
        <begin position="3"/>
        <end position="132"/>
    </location>
</feature>
<dbReference type="GO" id="GO:0006167">
    <property type="term" value="P:AMP biosynthetic process"/>
    <property type="evidence" value="ECO:0007669"/>
    <property type="project" value="TreeGrafter"/>
</dbReference>
<dbReference type="InterPro" id="IPR000086">
    <property type="entry name" value="NUDIX_hydrolase_dom"/>
</dbReference>
<organism evidence="8 9">
    <name type="scientific">Falseniella ignava</name>
    <dbReference type="NCBI Taxonomy" id="137730"/>
    <lineage>
        <taxon>Bacteria</taxon>
        <taxon>Bacillati</taxon>
        <taxon>Bacillota</taxon>
        <taxon>Bacilli</taxon>
        <taxon>Lactobacillales</taxon>
        <taxon>Aerococcaceae</taxon>
        <taxon>Falseniella</taxon>
    </lineage>
</organism>
<evidence type="ECO:0000313" key="9">
    <source>
        <dbReference type="Proteomes" id="UP000234384"/>
    </source>
</evidence>
<keyword evidence="3" id="KW-0547">Nucleotide-binding</keyword>
<dbReference type="Proteomes" id="UP000234384">
    <property type="component" value="Unassembled WGS sequence"/>
</dbReference>
<evidence type="ECO:0000256" key="1">
    <source>
        <dbReference type="ARBA" id="ARBA00005582"/>
    </source>
</evidence>
<dbReference type="GO" id="GO:0000166">
    <property type="term" value="F:nucleotide binding"/>
    <property type="evidence" value="ECO:0007669"/>
    <property type="project" value="UniProtKB-KW"/>
</dbReference>
<comment type="similarity">
    <text evidence="1 6">Belongs to the Nudix hydrolase family.</text>
</comment>
<evidence type="ECO:0000256" key="3">
    <source>
        <dbReference type="ARBA" id="ARBA00022741"/>
    </source>
</evidence>
<dbReference type="InterPro" id="IPR020476">
    <property type="entry name" value="Nudix_hydrolase"/>
</dbReference>
<dbReference type="PROSITE" id="PS00893">
    <property type="entry name" value="NUDIX_BOX"/>
    <property type="match status" value="1"/>
</dbReference>
<dbReference type="AlphaFoldDB" id="A0A2I1K4L5"/>
<dbReference type="RefSeq" id="WP_101953731.1">
    <property type="nucleotide sequence ID" value="NZ_PKHE01000002.1"/>
</dbReference>
<dbReference type="OrthoDB" id="9816289at2"/>
<evidence type="ECO:0000259" key="7">
    <source>
        <dbReference type="PROSITE" id="PS51462"/>
    </source>
</evidence>